<evidence type="ECO:0000313" key="2">
    <source>
        <dbReference type="EMBL" id="AFZ79063.1"/>
    </source>
</evidence>
<dbReference type="VEuPathDB" id="PiroplasmaDB:BEWA_019080"/>
<accession>L0AUZ3</accession>
<feature type="signal peptide" evidence="1">
    <location>
        <begin position="1"/>
        <end position="23"/>
    </location>
</feature>
<dbReference type="RefSeq" id="XP_004828729.1">
    <property type="nucleotide sequence ID" value="XM_004828672.1"/>
</dbReference>
<reference evidence="2 3" key="1">
    <citation type="journal article" date="2012" name="BMC Genomics">
        <title>Comparative genomic analysis and phylogenetic position of Theileria equi.</title>
        <authorList>
            <person name="Kappmeyer L.S."/>
            <person name="Thiagarajan M."/>
            <person name="Herndon D.R."/>
            <person name="Ramsay J.D."/>
            <person name="Caler E."/>
            <person name="Djikeng A."/>
            <person name="Gillespie J.J."/>
            <person name="Lau A.O."/>
            <person name="Roalson E.H."/>
            <person name="Silva J.C."/>
            <person name="Silva M.G."/>
            <person name="Suarez C.E."/>
            <person name="Ueti M.W."/>
            <person name="Nene V.M."/>
            <person name="Mealey R.H."/>
            <person name="Knowles D.P."/>
            <person name="Brayton K.A."/>
        </authorList>
    </citation>
    <scope>NUCLEOTIDE SEQUENCE [LARGE SCALE GENOMIC DNA]</scope>
    <source>
        <strain evidence="2 3">WA</strain>
    </source>
</reference>
<keyword evidence="3" id="KW-1185">Reference proteome</keyword>
<dbReference type="eggNOG" id="ENOG502S70F">
    <property type="taxonomic scope" value="Eukaryota"/>
</dbReference>
<dbReference type="OrthoDB" id="441724at2759"/>
<organism evidence="2 3">
    <name type="scientific">Theileria equi strain WA</name>
    <dbReference type="NCBI Taxonomy" id="1537102"/>
    <lineage>
        <taxon>Eukaryota</taxon>
        <taxon>Sar</taxon>
        <taxon>Alveolata</taxon>
        <taxon>Apicomplexa</taxon>
        <taxon>Aconoidasida</taxon>
        <taxon>Piroplasmida</taxon>
        <taxon>Theileriidae</taxon>
        <taxon>Theileria</taxon>
    </lineage>
</organism>
<dbReference type="GeneID" id="15803842"/>
<dbReference type="Gene3D" id="2.40.70.10">
    <property type="entry name" value="Acid Proteases"/>
    <property type="match status" value="1"/>
</dbReference>
<dbReference type="EMBL" id="CP001669">
    <property type="protein sequence ID" value="AFZ79063.1"/>
    <property type="molecule type" value="Genomic_DNA"/>
</dbReference>
<evidence type="ECO:0000313" key="3">
    <source>
        <dbReference type="Proteomes" id="UP000031512"/>
    </source>
</evidence>
<protein>
    <submittedName>
        <fullName evidence="2">Erythrocyte membrane-associated malaria like protein</fullName>
    </submittedName>
</protein>
<dbReference type="SUPFAM" id="SSF50630">
    <property type="entry name" value="Acid proteases"/>
    <property type="match status" value="1"/>
</dbReference>
<dbReference type="Proteomes" id="UP000031512">
    <property type="component" value="Chromosome 1"/>
</dbReference>
<feature type="chain" id="PRO_5003939814" evidence="1">
    <location>
        <begin position="24"/>
        <end position="472"/>
    </location>
</feature>
<proteinExistence type="predicted"/>
<evidence type="ECO:0000256" key="1">
    <source>
        <dbReference type="SAM" id="SignalP"/>
    </source>
</evidence>
<keyword evidence="1" id="KW-0732">Signal</keyword>
<sequence length="472" mass="52810">MANNFLKVLLVVHFIVVLRSTLCNNIALCTQESASELINKTNSIPLEYISGTGYAISVKVGSQPLLLALNSTVCGIVLFEDTKQICFHDDSKPCYIPSASTTASWCNNNTVCVPGTNKFSCVTVASPDSIKDVTPIYFHSNGFKYELRTLEGFENISLKIDHKEGGYDAEKIPVKLARTINVGDYPRILKNVDGIFGLAGLDICCRGKSLWNNILNDYEGYFVVDINKPDYNNPQSKIYLGLDKLRDSEIAWSEKRQFGGIYNNAYLQFTMYNFTMCGVNLFGKVSSNWEAIIDLSSESLVVPKNFWITIMTYLPVDPSCFTQDNKPKYCTLKKDSSGDFPLLQFKLKEDYHVNFDKVTNPTITIPLENLLIDDGESWKICILPDEISEPSPYTISPTIKIGYKVLESLNIAIDTKGNRIGLINKNQIDGTSSKCTKKISCVGDQVYEPALNVCVDPYCNVWLMKRLNKETG</sequence>
<name>L0AUZ3_THEEQ</name>
<dbReference type="AlphaFoldDB" id="L0AUZ3"/>
<gene>
    <name evidence="2" type="ORF">BEWA_019080</name>
</gene>
<dbReference type="InterPro" id="IPR021109">
    <property type="entry name" value="Peptidase_aspartic_dom_sf"/>
</dbReference>
<dbReference type="KEGG" id="beq:BEWA_019080"/>